<comment type="caution">
    <text evidence="1">The sequence shown here is derived from an EMBL/GenBank/DDBJ whole genome shotgun (WGS) entry which is preliminary data.</text>
</comment>
<dbReference type="Proteomes" id="UP001057452">
    <property type="component" value="Chromosome 5"/>
</dbReference>
<proteinExistence type="predicted"/>
<evidence type="ECO:0000313" key="1">
    <source>
        <dbReference type="EMBL" id="KAI4826799.1"/>
    </source>
</evidence>
<evidence type="ECO:0000313" key="2">
    <source>
        <dbReference type="Proteomes" id="UP001057452"/>
    </source>
</evidence>
<gene>
    <name evidence="1" type="ORF">KUCAC02_030230</name>
</gene>
<name>A0ACB9XK82_CHAAC</name>
<organism evidence="1 2">
    <name type="scientific">Chaenocephalus aceratus</name>
    <name type="common">Blackfin icefish</name>
    <name type="synonym">Chaenichthys aceratus</name>
    <dbReference type="NCBI Taxonomy" id="36190"/>
    <lineage>
        <taxon>Eukaryota</taxon>
        <taxon>Metazoa</taxon>
        <taxon>Chordata</taxon>
        <taxon>Craniata</taxon>
        <taxon>Vertebrata</taxon>
        <taxon>Euteleostomi</taxon>
        <taxon>Actinopterygii</taxon>
        <taxon>Neopterygii</taxon>
        <taxon>Teleostei</taxon>
        <taxon>Neoteleostei</taxon>
        <taxon>Acanthomorphata</taxon>
        <taxon>Eupercaria</taxon>
        <taxon>Perciformes</taxon>
        <taxon>Notothenioidei</taxon>
        <taxon>Channichthyidae</taxon>
        <taxon>Chaenocephalus</taxon>
    </lineage>
</organism>
<sequence>MEDDASRSAPTAQSAAPEESTSWAFGLVPTQLASCRRCPSSEIKPGSSRWKDRQCTIWPGALCVTRDCHE</sequence>
<accession>A0ACB9XK82</accession>
<dbReference type="EMBL" id="CM043789">
    <property type="protein sequence ID" value="KAI4826799.1"/>
    <property type="molecule type" value="Genomic_DNA"/>
</dbReference>
<protein>
    <submittedName>
        <fullName evidence="1">Uncharacterized protein</fullName>
    </submittedName>
</protein>
<reference evidence="1" key="1">
    <citation type="submission" date="2022-05" db="EMBL/GenBank/DDBJ databases">
        <title>Chromosome-level genome of Chaenocephalus aceratus.</title>
        <authorList>
            <person name="Park H."/>
        </authorList>
    </citation>
    <scope>NUCLEOTIDE SEQUENCE</scope>
    <source>
        <strain evidence="1">KU_202001</strain>
    </source>
</reference>
<keyword evidence="2" id="KW-1185">Reference proteome</keyword>